<dbReference type="RefSeq" id="WP_079489154.1">
    <property type="nucleotide sequence ID" value="NZ_FUZT01000001.1"/>
</dbReference>
<dbReference type="STRING" id="36842.SAMN02194393_00548"/>
<evidence type="ECO:0000313" key="3">
    <source>
        <dbReference type="Proteomes" id="UP000190285"/>
    </source>
</evidence>
<dbReference type="InterPro" id="IPR046947">
    <property type="entry name" value="LytR-like"/>
</dbReference>
<dbReference type="PANTHER" id="PTHR37299">
    <property type="entry name" value="TRANSCRIPTIONAL REGULATOR-RELATED"/>
    <property type="match status" value="1"/>
</dbReference>
<sequence length="124" mass="14670">MKAIQNEILNENDNNLDKLAIKEEGHINFVMVKDILYFEKSHRKVLAHTAKNTYTLNSTLKELEENLDDKFTKTHRSFIVNKKKIKKIKEVGDRTYEIQFFDTDKKASLSRKKYEELMKGLSIF</sequence>
<organism evidence="2 3">
    <name type="scientific">Maledivibacter halophilus</name>
    <dbReference type="NCBI Taxonomy" id="36842"/>
    <lineage>
        <taxon>Bacteria</taxon>
        <taxon>Bacillati</taxon>
        <taxon>Bacillota</taxon>
        <taxon>Clostridia</taxon>
        <taxon>Peptostreptococcales</taxon>
        <taxon>Caminicellaceae</taxon>
        <taxon>Maledivibacter</taxon>
    </lineage>
</organism>
<dbReference type="GO" id="GO:0003677">
    <property type="term" value="F:DNA binding"/>
    <property type="evidence" value="ECO:0007669"/>
    <property type="project" value="InterPro"/>
</dbReference>
<feature type="domain" description="HTH LytTR-type" evidence="1">
    <location>
        <begin position="19"/>
        <end position="123"/>
    </location>
</feature>
<dbReference type="PANTHER" id="PTHR37299:SF1">
    <property type="entry name" value="STAGE 0 SPORULATION PROTEIN A HOMOLOG"/>
    <property type="match status" value="1"/>
</dbReference>
<dbReference type="OrthoDB" id="9788600at2"/>
<keyword evidence="3" id="KW-1185">Reference proteome</keyword>
<protein>
    <submittedName>
        <fullName evidence="2">Response regulator of the LytR/AlgR family</fullName>
    </submittedName>
</protein>
<dbReference type="PROSITE" id="PS50930">
    <property type="entry name" value="HTH_LYTTR"/>
    <property type="match status" value="1"/>
</dbReference>
<dbReference type="Pfam" id="PF04397">
    <property type="entry name" value="LytTR"/>
    <property type="match status" value="1"/>
</dbReference>
<dbReference type="EMBL" id="FUZT01000001">
    <property type="protein sequence ID" value="SKC40405.1"/>
    <property type="molecule type" value="Genomic_DNA"/>
</dbReference>
<gene>
    <name evidence="2" type="ORF">SAMN02194393_00548</name>
</gene>
<dbReference type="SMART" id="SM00850">
    <property type="entry name" value="LytTR"/>
    <property type="match status" value="1"/>
</dbReference>
<dbReference type="InterPro" id="IPR007492">
    <property type="entry name" value="LytTR_DNA-bd_dom"/>
</dbReference>
<reference evidence="2 3" key="1">
    <citation type="submission" date="2017-02" db="EMBL/GenBank/DDBJ databases">
        <authorList>
            <person name="Peterson S.W."/>
        </authorList>
    </citation>
    <scope>NUCLEOTIDE SEQUENCE [LARGE SCALE GENOMIC DNA]</scope>
    <source>
        <strain evidence="2 3">M1</strain>
    </source>
</reference>
<evidence type="ECO:0000259" key="1">
    <source>
        <dbReference type="PROSITE" id="PS50930"/>
    </source>
</evidence>
<dbReference type="Gene3D" id="2.40.50.1020">
    <property type="entry name" value="LytTr DNA-binding domain"/>
    <property type="match status" value="1"/>
</dbReference>
<accession>A0A1T5IMP7</accession>
<dbReference type="AlphaFoldDB" id="A0A1T5IMP7"/>
<dbReference type="Proteomes" id="UP000190285">
    <property type="component" value="Unassembled WGS sequence"/>
</dbReference>
<proteinExistence type="predicted"/>
<dbReference type="GO" id="GO:0000156">
    <property type="term" value="F:phosphorelay response regulator activity"/>
    <property type="evidence" value="ECO:0007669"/>
    <property type="project" value="InterPro"/>
</dbReference>
<name>A0A1T5IMP7_9FIRM</name>
<evidence type="ECO:0000313" key="2">
    <source>
        <dbReference type="EMBL" id="SKC40405.1"/>
    </source>
</evidence>